<evidence type="ECO:0000256" key="4">
    <source>
        <dbReference type="ARBA" id="ARBA00022989"/>
    </source>
</evidence>
<dbReference type="InterPro" id="IPR051542">
    <property type="entry name" value="Hydrogenase_cytochrome"/>
</dbReference>
<keyword evidence="4 7" id="KW-1133">Transmembrane helix</keyword>
<reference evidence="9 10" key="1">
    <citation type="submission" date="2020-04" db="EMBL/GenBank/DDBJ databases">
        <authorList>
            <person name="De Canck E."/>
        </authorList>
    </citation>
    <scope>NUCLEOTIDE SEQUENCE [LARGE SCALE GENOMIC DNA]</scope>
    <source>
        <strain evidence="9 10">LMG 29739</strain>
    </source>
</reference>
<dbReference type="InterPro" id="IPR016174">
    <property type="entry name" value="Di-haem_cyt_TM"/>
</dbReference>
<evidence type="ECO:0000256" key="7">
    <source>
        <dbReference type="SAM" id="Phobius"/>
    </source>
</evidence>
<name>A0A6J5E9L2_9BURK</name>
<evidence type="ECO:0000313" key="9">
    <source>
        <dbReference type="EMBL" id="CAB3763053.1"/>
    </source>
</evidence>
<evidence type="ECO:0000313" key="10">
    <source>
        <dbReference type="Proteomes" id="UP000494329"/>
    </source>
</evidence>
<keyword evidence="3 7" id="KW-0812">Transmembrane</keyword>
<feature type="transmembrane region" description="Helical" evidence="7">
    <location>
        <begin position="95"/>
        <end position="117"/>
    </location>
</feature>
<dbReference type="AlphaFoldDB" id="A0A6J5E9L2"/>
<feature type="region of interest" description="Disordered" evidence="6">
    <location>
        <begin position="177"/>
        <end position="197"/>
    </location>
</feature>
<dbReference type="GO" id="GO:0020037">
    <property type="term" value="F:heme binding"/>
    <property type="evidence" value="ECO:0007669"/>
    <property type="project" value="TreeGrafter"/>
</dbReference>
<evidence type="ECO:0000259" key="8">
    <source>
        <dbReference type="Pfam" id="PF01292"/>
    </source>
</evidence>
<dbReference type="InterPro" id="IPR011577">
    <property type="entry name" value="Cyt_b561_bac/Ni-Hgenase"/>
</dbReference>
<feature type="transmembrane region" description="Helical" evidence="7">
    <location>
        <begin position="12"/>
        <end position="30"/>
    </location>
</feature>
<dbReference type="EMBL" id="CADIKF010000033">
    <property type="protein sequence ID" value="CAB3763053.1"/>
    <property type="molecule type" value="Genomic_DNA"/>
</dbReference>
<comment type="subcellular location">
    <subcellularLocation>
        <location evidence="1">Cell membrane</location>
        <topology evidence="1">Multi-pass membrane protein</topology>
    </subcellularLocation>
</comment>
<keyword evidence="10" id="KW-1185">Reference proteome</keyword>
<dbReference type="PANTHER" id="PTHR30485">
    <property type="entry name" value="NI/FE-HYDROGENASE 1 B-TYPE CYTOCHROME SUBUNIT"/>
    <property type="match status" value="1"/>
</dbReference>
<keyword evidence="2" id="KW-1003">Cell membrane</keyword>
<sequence>MSDTARIRIWDWWVRLTHWTIAGIVIWNLFGPTDRLHRMFGYAAAALVALRIVWGFIGTRHARFSAWWPTRSHLCAYLRSLASGTPLHHLSHNPLGGVMALVLWALVLALALTGWLMRLDAFWGEDWPQELHTLLAVALEVCVCIHIAAAIVMSVWTRENLIAAMLTGYKRSHARHAARASGSTAKRAGRSTGADGH</sequence>
<dbReference type="Proteomes" id="UP000494329">
    <property type="component" value="Unassembled WGS sequence"/>
</dbReference>
<proteinExistence type="predicted"/>
<feature type="transmembrane region" description="Helical" evidence="7">
    <location>
        <begin position="36"/>
        <end position="57"/>
    </location>
</feature>
<dbReference type="RefSeq" id="WP_175112867.1">
    <property type="nucleotide sequence ID" value="NZ_CADIKF010000033.1"/>
</dbReference>
<feature type="transmembrane region" description="Helical" evidence="7">
    <location>
        <begin position="137"/>
        <end position="156"/>
    </location>
</feature>
<dbReference type="PANTHER" id="PTHR30485:SF2">
    <property type="entry name" value="BLL0597 PROTEIN"/>
    <property type="match status" value="1"/>
</dbReference>
<organism evidence="9 10">
    <name type="scientific">Paraburkholderia solisilvae</name>
    <dbReference type="NCBI Taxonomy" id="624376"/>
    <lineage>
        <taxon>Bacteria</taxon>
        <taxon>Pseudomonadati</taxon>
        <taxon>Pseudomonadota</taxon>
        <taxon>Betaproteobacteria</taxon>
        <taxon>Burkholderiales</taxon>
        <taxon>Burkholderiaceae</taxon>
        <taxon>Paraburkholderia</taxon>
    </lineage>
</organism>
<evidence type="ECO:0000256" key="5">
    <source>
        <dbReference type="ARBA" id="ARBA00023136"/>
    </source>
</evidence>
<dbReference type="Gene3D" id="1.20.950.20">
    <property type="entry name" value="Transmembrane di-heme cytochromes, Chain C"/>
    <property type="match status" value="1"/>
</dbReference>
<dbReference type="SUPFAM" id="SSF81342">
    <property type="entry name" value="Transmembrane di-heme cytochromes"/>
    <property type="match status" value="1"/>
</dbReference>
<gene>
    <name evidence="9" type="ORF">LMG29739_04018</name>
</gene>
<evidence type="ECO:0000256" key="1">
    <source>
        <dbReference type="ARBA" id="ARBA00004651"/>
    </source>
</evidence>
<evidence type="ECO:0000256" key="6">
    <source>
        <dbReference type="SAM" id="MobiDB-lite"/>
    </source>
</evidence>
<dbReference type="GO" id="GO:0005886">
    <property type="term" value="C:plasma membrane"/>
    <property type="evidence" value="ECO:0007669"/>
    <property type="project" value="UniProtKB-SubCell"/>
</dbReference>
<dbReference type="Pfam" id="PF01292">
    <property type="entry name" value="Ni_hydr_CYTB"/>
    <property type="match status" value="1"/>
</dbReference>
<protein>
    <recommendedName>
        <fullName evidence="8">Cytochrome b561 bacterial/Ni-hydrogenase domain-containing protein</fullName>
    </recommendedName>
</protein>
<keyword evidence="5 7" id="KW-0472">Membrane</keyword>
<dbReference type="GO" id="GO:0022904">
    <property type="term" value="P:respiratory electron transport chain"/>
    <property type="evidence" value="ECO:0007669"/>
    <property type="project" value="InterPro"/>
</dbReference>
<evidence type="ECO:0000256" key="3">
    <source>
        <dbReference type="ARBA" id="ARBA00022692"/>
    </source>
</evidence>
<evidence type="ECO:0000256" key="2">
    <source>
        <dbReference type="ARBA" id="ARBA00022475"/>
    </source>
</evidence>
<feature type="domain" description="Cytochrome b561 bacterial/Ni-hydrogenase" evidence="8">
    <location>
        <begin position="10"/>
        <end position="168"/>
    </location>
</feature>
<dbReference type="GO" id="GO:0009055">
    <property type="term" value="F:electron transfer activity"/>
    <property type="evidence" value="ECO:0007669"/>
    <property type="project" value="InterPro"/>
</dbReference>
<accession>A0A6J5E9L2</accession>